<dbReference type="EMBL" id="PNXY01000016">
    <property type="protein sequence ID" value="PMS28832.1"/>
    <property type="molecule type" value="Genomic_DNA"/>
</dbReference>
<dbReference type="Gene3D" id="2.60.120.10">
    <property type="entry name" value="Jelly Rolls"/>
    <property type="match status" value="1"/>
</dbReference>
<evidence type="ECO:0000313" key="5">
    <source>
        <dbReference type="Proteomes" id="UP000494205"/>
    </source>
</evidence>
<organism evidence="2 5">
    <name type="scientific">Paraburkholderia rhynchosiae</name>
    <dbReference type="NCBI Taxonomy" id="487049"/>
    <lineage>
        <taxon>Bacteria</taxon>
        <taxon>Pseudomonadati</taxon>
        <taxon>Pseudomonadota</taxon>
        <taxon>Betaproteobacteria</taxon>
        <taxon>Burkholderiales</taxon>
        <taxon>Burkholderiaceae</taxon>
        <taxon>Paraburkholderia</taxon>
    </lineage>
</organism>
<name>A0A2N7WHH3_9BURK</name>
<dbReference type="InterPro" id="IPR025979">
    <property type="entry name" value="ChrR-like_cupin_dom"/>
</dbReference>
<evidence type="ECO:0000313" key="4">
    <source>
        <dbReference type="Proteomes" id="UP000235659"/>
    </source>
</evidence>
<dbReference type="InterPro" id="IPR014710">
    <property type="entry name" value="RmlC-like_jellyroll"/>
</dbReference>
<dbReference type="OrthoDB" id="9801227at2"/>
<sequence length="117" mass="12709">MMEPRAAFDEKTVGSRFLDPASLEWETSEVAGFEVVTLFENRLTGESTMLMKVAPGAYAGSHSHGALEEILVLDGEFADEGNRYGKGQYCIRAAGTLHTAWSETGCTVLLVYRPSSS</sequence>
<dbReference type="Proteomes" id="UP000494205">
    <property type="component" value="Unassembled WGS sequence"/>
</dbReference>
<dbReference type="Proteomes" id="UP000235659">
    <property type="component" value="Unassembled WGS sequence"/>
</dbReference>
<accession>A0A2N7WHH3</accession>
<dbReference type="SUPFAM" id="SSF51182">
    <property type="entry name" value="RmlC-like cupins"/>
    <property type="match status" value="1"/>
</dbReference>
<dbReference type="InterPro" id="IPR011051">
    <property type="entry name" value="RmlC_Cupin_sf"/>
</dbReference>
<proteinExistence type="predicted"/>
<reference evidence="2 5" key="2">
    <citation type="submission" date="2020-04" db="EMBL/GenBank/DDBJ databases">
        <authorList>
            <person name="De Canck E."/>
        </authorList>
    </citation>
    <scope>NUCLEOTIDE SEQUENCE [LARGE SCALE GENOMIC DNA]</scope>
    <source>
        <strain evidence="2 5">LMG 27174</strain>
    </source>
</reference>
<dbReference type="EMBL" id="CADIJZ010000004">
    <property type="protein sequence ID" value="CAB3655662.1"/>
    <property type="molecule type" value="Genomic_DNA"/>
</dbReference>
<dbReference type="RefSeq" id="WP_102634248.1">
    <property type="nucleotide sequence ID" value="NZ_CADIJZ010000004.1"/>
</dbReference>
<feature type="domain" description="ChrR-like cupin" evidence="1">
    <location>
        <begin position="18"/>
        <end position="113"/>
    </location>
</feature>
<dbReference type="AlphaFoldDB" id="A0A2N7WHH3"/>
<evidence type="ECO:0000259" key="1">
    <source>
        <dbReference type="Pfam" id="PF12973"/>
    </source>
</evidence>
<protein>
    <recommendedName>
        <fullName evidence="1">ChrR-like cupin domain-containing protein</fullName>
    </recommendedName>
</protein>
<dbReference type="Pfam" id="PF12973">
    <property type="entry name" value="Cupin_7"/>
    <property type="match status" value="1"/>
</dbReference>
<gene>
    <name evidence="3" type="ORF">C0Z16_22280</name>
    <name evidence="2" type="ORF">LMG27174_01391</name>
</gene>
<reference evidence="3 4" key="1">
    <citation type="submission" date="2018-01" db="EMBL/GenBank/DDBJ databases">
        <title>Whole genome analyses suggest that Burkholderia sensu lato contains two further novel genera in the rhizoxinica-symbiotica group Mycetohabitans gen. nov., and Trinickia gen. nov.: implications for the evolution of diazotrophy and nodulation in the Burkholderiaceae.</title>
        <authorList>
            <person name="Estrada-de los Santos P."/>
            <person name="Palmer M."/>
            <person name="Chavez-Ramirez B."/>
            <person name="Beukes C."/>
            <person name="Steenkamp E.T."/>
            <person name="Hirsch A.M."/>
            <person name="Manyaka P."/>
            <person name="Maluk M."/>
            <person name="Lafos M."/>
            <person name="Crook M."/>
            <person name="Gross E."/>
            <person name="Simon M.F."/>
            <person name="Bueno dos Reis Junior F."/>
            <person name="Poole P.S."/>
            <person name="Venter S.N."/>
            <person name="James E.K."/>
        </authorList>
    </citation>
    <scope>NUCLEOTIDE SEQUENCE [LARGE SCALE GENOMIC DNA]</scope>
    <source>
        <strain evidence="3 4">WSM 3937</strain>
    </source>
</reference>
<evidence type="ECO:0000313" key="2">
    <source>
        <dbReference type="EMBL" id="CAB3655662.1"/>
    </source>
</evidence>
<keyword evidence="4" id="KW-1185">Reference proteome</keyword>
<evidence type="ECO:0000313" key="3">
    <source>
        <dbReference type="EMBL" id="PMS28832.1"/>
    </source>
</evidence>